<dbReference type="InterPro" id="IPR013525">
    <property type="entry name" value="ABC2_TM"/>
</dbReference>
<dbReference type="PANTHER" id="PTHR43027">
    <property type="entry name" value="DOXORUBICIN RESISTANCE ABC TRANSPORTER PERMEASE PROTEIN DRRC-RELATED"/>
    <property type="match status" value="1"/>
</dbReference>
<keyword evidence="8" id="KW-1185">Reference proteome</keyword>
<feature type="transmembrane region" description="Helical" evidence="5">
    <location>
        <begin position="302"/>
        <end position="320"/>
    </location>
</feature>
<dbReference type="Proteomes" id="UP000006867">
    <property type="component" value="Chromosome"/>
</dbReference>
<dbReference type="InterPro" id="IPR052902">
    <property type="entry name" value="ABC-2_transporter"/>
</dbReference>
<evidence type="ECO:0000256" key="5">
    <source>
        <dbReference type="SAM" id="Phobius"/>
    </source>
</evidence>
<evidence type="ECO:0000256" key="4">
    <source>
        <dbReference type="ARBA" id="ARBA00023136"/>
    </source>
</evidence>
<protein>
    <recommendedName>
        <fullName evidence="6">ABC-2 type transporter transmembrane domain-containing protein</fullName>
    </recommendedName>
</protein>
<keyword evidence="3 5" id="KW-1133">Transmembrane helix</keyword>
<evidence type="ECO:0000256" key="3">
    <source>
        <dbReference type="ARBA" id="ARBA00022989"/>
    </source>
</evidence>
<dbReference type="EMBL" id="CP002207">
    <property type="protein sequence ID" value="ADP33949.1"/>
    <property type="molecule type" value="Genomic_DNA"/>
</dbReference>
<feature type="transmembrane region" description="Helical" evidence="5">
    <location>
        <begin position="17"/>
        <end position="36"/>
    </location>
</feature>
<name>A0ABN3ZD74_BACA1</name>
<dbReference type="PANTHER" id="PTHR43027:SF1">
    <property type="entry name" value="DOXORUBICIN RESISTANCE ABC TRANSPORTER PERMEASE PROTEIN DRRC-RELATED"/>
    <property type="match status" value="1"/>
</dbReference>
<feature type="transmembrane region" description="Helical" evidence="5">
    <location>
        <begin position="137"/>
        <end position="157"/>
    </location>
</feature>
<feature type="transmembrane region" description="Helical" evidence="5">
    <location>
        <begin position="210"/>
        <end position="232"/>
    </location>
</feature>
<comment type="subcellular location">
    <subcellularLocation>
        <location evidence="1">Membrane</location>
        <topology evidence="1">Multi-pass membrane protein</topology>
    </subcellularLocation>
</comment>
<keyword evidence="2 5" id="KW-0812">Transmembrane</keyword>
<dbReference type="Pfam" id="PF12698">
    <property type="entry name" value="ABC2_membrane_3"/>
    <property type="match status" value="1"/>
</dbReference>
<evidence type="ECO:0000259" key="6">
    <source>
        <dbReference type="Pfam" id="PF12698"/>
    </source>
</evidence>
<dbReference type="RefSeq" id="WP_003326824.1">
    <property type="nucleotide sequence ID" value="NC_014639.1"/>
</dbReference>
<feature type="transmembrane region" description="Helical" evidence="5">
    <location>
        <begin position="244"/>
        <end position="263"/>
    </location>
</feature>
<evidence type="ECO:0000256" key="2">
    <source>
        <dbReference type="ARBA" id="ARBA00022692"/>
    </source>
</evidence>
<organism evidence="7 8">
    <name type="scientific">Bacillus atrophaeus (strain 1942)</name>
    <dbReference type="NCBI Taxonomy" id="720555"/>
    <lineage>
        <taxon>Bacteria</taxon>
        <taxon>Bacillati</taxon>
        <taxon>Bacillota</taxon>
        <taxon>Bacilli</taxon>
        <taxon>Bacillales</taxon>
        <taxon>Bacillaceae</taxon>
        <taxon>Bacillus</taxon>
    </lineage>
</organism>
<evidence type="ECO:0000313" key="7">
    <source>
        <dbReference type="EMBL" id="ADP33949.1"/>
    </source>
</evidence>
<accession>A0ABN3ZD74</accession>
<feature type="transmembrane region" description="Helical" evidence="5">
    <location>
        <begin position="178"/>
        <end position="198"/>
    </location>
</feature>
<sequence length="329" mass="36744">MLNLFKNRWERMLTKKAIIIIAVVIVPLMIGVAIFFSGEPVIKETIALVTDKGNTQNIPNDPTFRVVLVHKKPKFSDLVTGKYTAVVEKKNNSYSVTTLKSEEDKKVIEQFFETGRLPDNYQGEDELRAERGAGTNILGFIVMLILMQGVALTALYPEDRMLKTFRRILTSPVSEKKYLLVQSIFTFLCLYIPSYLAIVITKVSFGVEIGFGFGMLALLLAILTVLATAFSLFMASMMEQNTSLVTSGISVVTSVLGGCFISFTPNNKTLDVICSILPQKAFMTLVHGLEMGQNMWDFNNQLIYLLIWSAALWLLGGFITKSRTNKGIY</sequence>
<evidence type="ECO:0000313" key="8">
    <source>
        <dbReference type="Proteomes" id="UP000006867"/>
    </source>
</evidence>
<feature type="domain" description="ABC-2 type transporter transmembrane" evidence="6">
    <location>
        <begin position="20"/>
        <end position="316"/>
    </location>
</feature>
<evidence type="ECO:0000256" key="1">
    <source>
        <dbReference type="ARBA" id="ARBA00004141"/>
    </source>
</evidence>
<reference evidence="7 8" key="1">
    <citation type="journal article" date="2011" name="Front. Microbiol.">
        <title>Genomic signatures of strain selection and enhancement in Bacillus atrophaeus var. globigii, a historical biowarfare simulant.</title>
        <authorList>
            <person name="Gibbons H.S."/>
            <person name="Broomall S.M."/>
            <person name="McNew L.A."/>
            <person name="Daligault H."/>
            <person name="Chapman C."/>
            <person name="Bruce D."/>
            <person name="Karavis M."/>
            <person name="Krepps M."/>
            <person name="McGregor P.A."/>
            <person name="Hong C."/>
            <person name="Park K.H."/>
            <person name="Akmal A."/>
            <person name="Feldman A."/>
            <person name="Lin J.S."/>
            <person name="Chang W.E."/>
            <person name="Higgs B.W."/>
            <person name="Demirev P."/>
            <person name="Lindquist J."/>
            <person name="Liem A."/>
            <person name="Fochler E."/>
            <person name="Read T.D."/>
            <person name="Tapia R."/>
            <person name="Johnson S."/>
            <person name="Bishop-Lilly K.A."/>
            <person name="Detter C."/>
            <person name="Han C."/>
            <person name="Sozhamannan S."/>
            <person name="Rosenzweig C.N."/>
            <person name="Skowronski E.W."/>
        </authorList>
    </citation>
    <scope>NUCLEOTIDE SEQUENCE [LARGE SCALE GENOMIC DNA]</scope>
    <source>
        <strain evidence="7 8">1942</strain>
    </source>
</reference>
<gene>
    <name evidence="7" type="ordered locus">BATR1942_15150</name>
</gene>
<keyword evidence="4 5" id="KW-0472">Membrane</keyword>
<proteinExistence type="predicted"/>